<name>A0A3E4WHA5_9BACT</name>
<sequence length="81" mass="9314">MEIKPTKYQPGQKVWTLIGMKAEEKTIKGINISVDSDGVQKNYYYMLVPKEKECSSEAFASYSEKELFSSKEEMRMSVFGD</sequence>
<reference evidence="1 2" key="1">
    <citation type="submission" date="2018-08" db="EMBL/GenBank/DDBJ databases">
        <title>A genome reference for cultivated species of the human gut microbiota.</title>
        <authorList>
            <person name="Zou Y."/>
            <person name="Xue W."/>
            <person name="Luo G."/>
        </authorList>
    </citation>
    <scope>NUCLEOTIDE SEQUENCE [LARGE SCALE GENOMIC DNA]</scope>
    <source>
        <strain evidence="1 2">OM08-14</strain>
    </source>
</reference>
<evidence type="ECO:0000313" key="2">
    <source>
        <dbReference type="Proteomes" id="UP000260780"/>
    </source>
</evidence>
<dbReference type="Proteomes" id="UP000260780">
    <property type="component" value="Unassembled WGS sequence"/>
</dbReference>
<accession>A0A3E4WHA5</accession>
<dbReference type="EMBL" id="QSTF01000007">
    <property type="protein sequence ID" value="RGM41626.1"/>
    <property type="molecule type" value="Genomic_DNA"/>
</dbReference>
<dbReference type="RefSeq" id="WP_117747533.1">
    <property type="nucleotide sequence ID" value="NZ_JAQCSP010000004.1"/>
</dbReference>
<proteinExistence type="predicted"/>
<organism evidence="1 2">
    <name type="scientific">Phocaeicola plebeius</name>
    <dbReference type="NCBI Taxonomy" id="310297"/>
    <lineage>
        <taxon>Bacteria</taxon>
        <taxon>Pseudomonadati</taxon>
        <taxon>Bacteroidota</taxon>
        <taxon>Bacteroidia</taxon>
        <taxon>Bacteroidales</taxon>
        <taxon>Bacteroidaceae</taxon>
        <taxon>Phocaeicola</taxon>
    </lineage>
</organism>
<evidence type="ECO:0000313" key="1">
    <source>
        <dbReference type="EMBL" id="RGM41626.1"/>
    </source>
</evidence>
<gene>
    <name evidence="1" type="ORF">DXC17_04785</name>
</gene>
<comment type="caution">
    <text evidence="1">The sequence shown here is derived from an EMBL/GenBank/DDBJ whole genome shotgun (WGS) entry which is preliminary data.</text>
</comment>
<protein>
    <submittedName>
        <fullName evidence="1">Uncharacterized protein</fullName>
    </submittedName>
</protein>
<dbReference type="AlphaFoldDB" id="A0A3E4WHA5"/>